<evidence type="ECO:0000313" key="4">
    <source>
        <dbReference type="Proteomes" id="UP000011058"/>
    </source>
</evidence>
<dbReference type="AlphaFoldDB" id="I0KH61"/>
<dbReference type="KEGG" id="fae:FAES_5465"/>
<dbReference type="Pfam" id="PF01370">
    <property type="entry name" value="Epimerase"/>
    <property type="match status" value="1"/>
</dbReference>
<organism evidence="3 4">
    <name type="scientific">Fibrella aestuarina BUZ 2</name>
    <dbReference type="NCBI Taxonomy" id="1166018"/>
    <lineage>
        <taxon>Bacteria</taxon>
        <taxon>Pseudomonadati</taxon>
        <taxon>Bacteroidota</taxon>
        <taxon>Cytophagia</taxon>
        <taxon>Cytophagales</taxon>
        <taxon>Spirosomataceae</taxon>
        <taxon>Fibrella</taxon>
    </lineage>
</organism>
<evidence type="ECO:0000313" key="3">
    <source>
        <dbReference type="EMBL" id="CCH03464.1"/>
    </source>
</evidence>
<comment type="similarity">
    <text evidence="1">Belongs to the NAD(P)-dependent epimerase/dehydratase family.</text>
</comment>
<dbReference type="Proteomes" id="UP000011058">
    <property type="component" value="Chromosome"/>
</dbReference>
<dbReference type="OrthoDB" id="9803010at2"/>
<dbReference type="RefSeq" id="WP_015334561.1">
    <property type="nucleotide sequence ID" value="NC_020054.1"/>
</dbReference>
<reference evidence="3 4" key="1">
    <citation type="journal article" date="2012" name="J. Bacteriol.">
        <title>Genome Sequence of Fibrella aestuarina BUZ 2T, a Filamentous Marine Bacterium.</title>
        <authorList>
            <person name="Filippini M."/>
            <person name="Qi W."/>
            <person name="Blom J."/>
            <person name="Goesmann A."/>
            <person name="Smits T.H."/>
            <person name="Bagheri H.C."/>
        </authorList>
    </citation>
    <scope>NUCLEOTIDE SEQUENCE [LARGE SCALE GENOMIC DNA]</scope>
    <source>
        <strain evidence="4">BUZ 2T</strain>
    </source>
</reference>
<dbReference type="PANTHER" id="PTHR43000">
    <property type="entry name" value="DTDP-D-GLUCOSE 4,6-DEHYDRATASE-RELATED"/>
    <property type="match status" value="1"/>
</dbReference>
<dbReference type="Gene3D" id="3.40.50.720">
    <property type="entry name" value="NAD(P)-binding Rossmann-like Domain"/>
    <property type="match status" value="1"/>
</dbReference>
<proteinExistence type="inferred from homology"/>
<dbReference type="eggNOG" id="COG0451">
    <property type="taxonomic scope" value="Bacteria"/>
</dbReference>
<dbReference type="SUPFAM" id="SSF51735">
    <property type="entry name" value="NAD(P)-binding Rossmann-fold domains"/>
    <property type="match status" value="1"/>
</dbReference>
<evidence type="ECO:0000256" key="1">
    <source>
        <dbReference type="ARBA" id="ARBA00007637"/>
    </source>
</evidence>
<dbReference type="HOGENOM" id="CLU_007383_1_6_10"/>
<name>I0KH61_9BACT</name>
<dbReference type="STRING" id="1166018.FAES_5465"/>
<accession>I0KH61</accession>
<feature type="domain" description="NAD-dependent epimerase/dehydratase" evidence="2">
    <location>
        <begin position="4"/>
        <end position="230"/>
    </location>
</feature>
<dbReference type="EMBL" id="HE796683">
    <property type="protein sequence ID" value="CCH03464.1"/>
    <property type="molecule type" value="Genomic_DNA"/>
</dbReference>
<dbReference type="Gene3D" id="3.90.25.10">
    <property type="entry name" value="UDP-galactose 4-epimerase, domain 1"/>
    <property type="match status" value="1"/>
</dbReference>
<gene>
    <name evidence="3" type="ORF">FAES_5465</name>
</gene>
<keyword evidence="4" id="KW-1185">Reference proteome</keyword>
<dbReference type="PATRIC" id="fig|1166018.3.peg.2445"/>
<dbReference type="InterPro" id="IPR036291">
    <property type="entry name" value="NAD(P)-bd_dom_sf"/>
</dbReference>
<dbReference type="InterPro" id="IPR001509">
    <property type="entry name" value="Epimerase_deHydtase"/>
</dbReference>
<sequence length="295" mass="33036">MHFLVTGASGFVGQHVVRALLARGHRVTVSATTLDHFARFEWASQVAVVPYRLTAQPEERDLYAYFGQPDAVIHLAWQGLPNYKASFHLDQNLFPQYLFLKNLIVHGLRDLTVTGTCFEYGMQSGCLSEDVPAQPGNAYALAKESLRTFLGTLQTEQPFVLKWARLFYMYGPGQNPNSILPLLERAVAAGEPEFKMSGGEQLRDYLPVETVATYLSLIAEQTAVTGVINCCSGQPISVRRLVEEHLVRLKAQIDLHLGYYPYPDYEPMAFWGDNRKLNTIVAATTHSDSAQRPNR</sequence>
<protein>
    <submittedName>
        <fullName evidence="3">NAD-dependent epimerase/dehydratase</fullName>
    </submittedName>
</protein>
<evidence type="ECO:0000259" key="2">
    <source>
        <dbReference type="Pfam" id="PF01370"/>
    </source>
</evidence>